<comment type="caution">
    <text evidence="2">The sequence shown here is derived from an EMBL/GenBank/DDBJ whole genome shotgun (WGS) entry which is preliminary data.</text>
</comment>
<accession>A0A8T2Y2C8</accession>
<protein>
    <submittedName>
        <fullName evidence="2">Uncharacterized protein</fullName>
    </submittedName>
</protein>
<reference evidence="2" key="1">
    <citation type="journal article" date="2021" name="J. Hered.">
        <title>Genome Assembly of Salicaceae Populus deltoides (Eastern Cottonwood) I-69 Based on Nanopore Sequencing and Hi-C Technologies.</title>
        <authorList>
            <person name="Bai S."/>
            <person name="Wu H."/>
            <person name="Zhang J."/>
            <person name="Pan Z."/>
            <person name="Zhao W."/>
            <person name="Li Z."/>
            <person name="Tong C."/>
        </authorList>
    </citation>
    <scope>NUCLEOTIDE SEQUENCE</scope>
    <source>
        <tissue evidence="2">Leaf</tissue>
    </source>
</reference>
<organism evidence="2 3">
    <name type="scientific">Populus deltoides</name>
    <name type="common">Eastern poplar</name>
    <name type="synonym">Eastern cottonwood</name>
    <dbReference type="NCBI Taxonomy" id="3696"/>
    <lineage>
        <taxon>Eukaryota</taxon>
        <taxon>Viridiplantae</taxon>
        <taxon>Streptophyta</taxon>
        <taxon>Embryophyta</taxon>
        <taxon>Tracheophyta</taxon>
        <taxon>Spermatophyta</taxon>
        <taxon>Magnoliopsida</taxon>
        <taxon>eudicotyledons</taxon>
        <taxon>Gunneridae</taxon>
        <taxon>Pentapetalae</taxon>
        <taxon>rosids</taxon>
        <taxon>fabids</taxon>
        <taxon>Malpighiales</taxon>
        <taxon>Salicaceae</taxon>
        <taxon>Saliceae</taxon>
        <taxon>Populus</taxon>
    </lineage>
</organism>
<dbReference type="Proteomes" id="UP000807159">
    <property type="component" value="Chromosome 9"/>
</dbReference>
<feature type="region of interest" description="Disordered" evidence="1">
    <location>
        <begin position="1"/>
        <end position="37"/>
    </location>
</feature>
<gene>
    <name evidence="2" type="ORF">H0E87_017964</name>
</gene>
<evidence type="ECO:0000313" key="3">
    <source>
        <dbReference type="Proteomes" id="UP000807159"/>
    </source>
</evidence>
<evidence type="ECO:0000313" key="2">
    <source>
        <dbReference type="EMBL" id="KAH8499255.1"/>
    </source>
</evidence>
<dbReference type="EMBL" id="JACEGQ020000009">
    <property type="protein sequence ID" value="KAH8499255.1"/>
    <property type="molecule type" value="Genomic_DNA"/>
</dbReference>
<feature type="compositionally biased region" description="Polar residues" evidence="1">
    <location>
        <begin position="10"/>
        <end position="22"/>
    </location>
</feature>
<dbReference type="AlphaFoldDB" id="A0A8T2Y2C8"/>
<name>A0A8T2Y2C8_POPDE</name>
<proteinExistence type="predicted"/>
<sequence>MKVHFDTDADTSSGGNTEQGPQTECPLAKSRTEDVPEAIEKRDEGRRYLVIQEINSDPTVTDTSQLRSSRYAILSKSFADNKNEGDLNVTSKESHGTKMVFNKGKNVATNSNYKEKKNNIHGPFRRQVSEIERNYGLGALENNSLSNLGYTVDRPLLRGKFKSPIGPRNIYQLRCENESLENTSVIAVSVNLNDLSHASSGMSSHSQCKIRRGDRSALPSHYDDMATDESDPVLIQRVIDESKDDKPPNNVVLMEEDNFGEKEDVVSNTCNVLKEKRMVEDKAPQLIRG</sequence>
<keyword evidence="3" id="KW-1185">Reference proteome</keyword>
<evidence type="ECO:0000256" key="1">
    <source>
        <dbReference type="SAM" id="MobiDB-lite"/>
    </source>
</evidence>